<proteinExistence type="predicted"/>
<keyword evidence="2" id="KW-0472">Membrane</keyword>
<feature type="transmembrane region" description="Helical" evidence="2">
    <location>
        <begin position="114"/>
        <end position="134"/>
    </location>
</feature>
<protein>
    <submittedName>
        <fullName evidence="3">Uncharacterized protein</fullName>
    </submittedName>
</protein>
<organism evidence="3 4">
    <name type="scientific">Promicromonospora iranensis</name>
    <dbReference type="NCBI Taxonomy" id="1105144"/>
    <lineage>
        <taxon>Bacteria</taxon>
        <taxon>Bacillati</taxon>
        <taxon>Actinomycetota</taxon>
        <taxon>Actinomycetes</taxon>
        <taxon>Micrococcales</taxon>
        <taxon>Promicromonosporaceae</taxon>
        <taxon>Promicromonospora</taxon>
    </lineage>
</organism>
<keyword evidence="4" id="KW-1185">Reference proteome</keyword>
<evidence type="ECO:0000313" key="3">
    <source>
        <dbReference type="EMBL" id="MDR7382555.1"/>
    </source>
</evidence>
<reference evidence="3 4" key="1">
    <citation type="submission" date="2023-07" db="EMBL/GenBank/DDBJ databases">
        <title>Sequencing the genomes of 1000 actinobacteria strains.</title>
        <authorList>
            <person name="Klenk H.-P."/>
        </authorList>
    </citation>
    <scope>NUCLEOTIDE SEQUENCE [LARGE SCALE GENOMIC DNA]</scope>
    <source>
        <strain evidence="3 4">DSM 45554</strain>
    </source>
</reference>
<sequence length="151" mass="16243">MTDEAHTLPSSARSSEPGADAGPRADTAYATPVHAGAAQGPWYVRVLPAAGGAFRRFGRWLATWGRRLASSPFLWAGIVLGFGTSLLVWESVLLLGVVVWLLGVWLWKTRGRSVLVALGLGIVLGWLPMLFFFVGSLPHTMIGLPGVEYDL</sequence>
<name>A0ABU2CMI9_9MICO</name>
<evidence type="ECO:0000256" key="2">
    <source>
        <dbReference type="SAM" id="Phobius"/>
    </source>
</evidence>
<evidence type="ECO:0000313" key="4">
    <source>
        <dbReference type="Proteomes" id="UP001183585"/>
    </source>
</evidence>
<feature type="transmembrane region" description="Helical" evidence="2">
    <location>
        <begin position="73"/>
        <end position="102"/>
    </location>
</feature>
<keyword evidence="2" id="KW-0812">Transmembrane</keyword>
<evidence type="ECO:0000256" key="1">
    <source>
        <dbReference type="SAM" id="MobiDB-lite"/>
    </source>
</evidence>
<accession>A0ABU2CMI9</accession>
<gene>
    <name evidence="3" type="ORF">J2S48_002070</name>
</gene>
<dbReference type="RefSeq" id="WP_274993163.1">
    <property type="nucleotide sequence ID" value="NZ_JAJQQP010000004.1"/>
</dbReference>
<keyword evidence="2" id="KW-1133">Transmembrane helix</keyword>
<dbReference type="EMBL" id="JAVDYE010000001">
    <property type="protein sequence ID" value="MDR7382555.1"/>
    <property type="molecule type" value="Genomic_DNA"/>
</dbReference>
<feature type="region of interest" description="Disordered" evidence="1">
    <location>
        <begin position="1"/>
        <end position="23"/>
    </location>
</feature>
<comment type="caution">
    <text evidence="3">The sequence shown here is derived from an EMBL/GenBank/DDBJ whole genome shotgun (WGS) entry which is preliminary data.</text>
</comment>
<dbReference type="Proteomes" id="UP001183585">
    <property type="component" value="Unassembled WGS sequence"/>
</dbReference>